<dbReference type="NCBIfam" id="TIGR00017">
    <property type="entry name" value="cmk"/>
    <property type="match status" value="1"/>
</dbReference>
<feature type="region of interest" description="Disordered" evidence="9">
    <location>
        <begin position="1"/>
        <end position="21"/>
    </location>
</feature>
<feature type="domain" description="Cytidylate kinase" evidence="10">
    <location>
        <begin position="10"/>
        <end position="220"/>
    </location>
</feature>
<comment type="catalytic activity">
    <reaction evidence="6 8">
        <text>dCMP + ATP = dCDP + ADP</text>
        <dbReference type="Rhea" id="RHEA:25094"/>
        <dbReference type="ChEBI" id="CHEBI:30616"/>
        <dbReference type="ChEBI" id="CHEBI:57566"/>
        <dbReference type="ChEBI" id="CHEBI:58593"/>
        <dbReference type="ChEBI" id="CHEBI:456216"/>
        <dbReference type="EC" id="2.7.4.25"/>
    </reaction>
</comment>
<accession>A0A934KIY3</accession>
<dbReference type="GO" id="GO:0005737">
    <property type="term" value="C:cytoplasm"/>
    <property type="evidence" value="ECO:0007669"/>
    <property type="project" value="UniProtKB-SubCell"/>
</dbReference>
<dbReference type="AlphaFoldDB" id="A0A934KIY3"/>
<keyword evidence="8" id="KW-0963">Cytoplasm</keyword>
<dbReference type="GO" id="GO:0006220">
    <property type="term" value="P:pyrimidine nucleotide metabolic process"/>
    <property type="evidence" value="ECO:0007669"/>
    <property type="project" value="UniProtKB-UniRule"/>
</dbReference>
<evidence type="ECO:0000313" key="11">
    <source>
        <dbReference type="EMBL" id="MBJ7603563.1"/>
    </source>
</evidence>
<dbReference type="InterPro" id="IPR027417">
    <property type="entry name" value="P-loop_NTPase"/>
</dbReference>
<evidence type="ECO:0000256" key="4">
    <source>
        <dbReference type="ARBA" id="ARBA00022777"/>
    </source>
</evidence>
<sequence length="222" mass="24121">MTSLPASQQVAIDGPAGSGKSAVGRRVAAELGLPFIDSGILYRAVALVALQRGTDTSTAKADCLARLAERLRLELLPDRLAIDGLEVGPALYTPDVSEAASRVAEVPQVRAALLPQLRRLARSGAVMAGRDIGTVVLPEARHKFFLNASVEERVRRRQLQQHGRGLRPDAAALRREIEDRDRRDRERSSSPLKVAHDAQALNTDRLDLDQVVSSILSSVRRS</sequence>
<dbReference type="Pfam" id="PF02224">
    <property type="entry name" value="Cytidylate_kin"/>
    <property type="match status" value="1"/>
</dbReference>
<evidence type="ECO:0000256" key="9">
    <source>
        <dbReference type="SAM" id="MobiDB-lite"/>
    </source>
</evidence>
<evidence type="ECO:0000256" key="1">
    <source>
        <dbReference type="ARBA" id="ARBA00009427"/>
    </source>
</evidence>
<dbReference type="HAMAP" id="MF_00238">
    <property type="entry name" value="Cytidyl_kinase_type1"/>
    <property type="match status" value="1"/>
</dbReference>
<protein>
    <recommendedName>
        <fullName evidence="8">Cytidylate kinase</fullName>
        <shortName evidence="8">CK</shortName>
        <ecNumber evidence="8">2.7.4.25</ecNumber>
    </recommendedName>
    <alternativeName>
        <fullName evidence="8">Cytidine monophosphate kinase</fullName>
        <shortName evidence="8">CMP kinase</shortName>
    </alternativeName>
</protein>
<feature type="binding site" evidence="8">
    <location>
        <begin position="14"/>
        <end position="22"/>
    </location>
    <ligand>
        <name>ATP</name>
        <dbReference type="ChEBI" id="CHEBI:30616"/>
    </ligand>
</feature>
<gene>
    <name evidence="8 11" type="primary">cmk</name>
    <name evidence="11" type="ORF">JF888_10300</name>
</gene>
<evidence type="ECO:0000256" key="5">
    <source>
        <dbReference type="ARBA" id="ARBA00022840"/>
    </source>
</evidence>
<dbReference type="EC" id="2.7.4.25" evidence="8"/>
<evidence type="ECO:0000256" key="7">
    <source>
        <dbReference type="ARBA" id="ARBA00048478"/>
    </source>
</evidence>
<dbReference type="InterPro" id="IPR003136">
    <property type="entry name" value="Cytidylate_kin"/>
</dbReference>
<evidence type="ECO:0000313" key="12">
    <source>
        <dbReference type="Proteomes" id="UP000620075"/>
    </source>
</evidence>
<dbReference type="InterPro" id="IPR011994">
    <property type="entry name" value="Cytidylate_kinase_dom"/>
</dbReference>
<dbReference type="GO" id="GO:0005524">
    <property type="term" value="F:ATP binding"/>
    <property type="evidence" value="ECO:0007669"/>
    <property type="project" value="UniProtKB-UniRule"/>
</dbReference>
<keyword evidence="3 8" id="KW-0547">Nucleotide-binding</keyword>
<dbReference type="EMBL" id="JAEKNQ010000038">
    <property type="protein sequence ID" value="MBJ7603563.1"/>
    <property type="molecule type" value="Genomic_DNA"/>
</dbReference>
<name>A0A934KIY3_9BACT</name>
<dbReference type="Gene3D" id="3.40.50.300">
    <property type="entry name" value="P-loop containing nucleotide triphosphate hydrolases"/>
    <property type="match status" value="1"/>
</dbReference>
<evidence type="ECO:0000259" key="10">
    <source>
        <dbReference type="Pfam" id="PF02224"/>
    </source>
</evidence>
<keyword evidence="2 8" id="KW-0808">Transferase</keyword>
<dbReference type="GO" id="GO:0036431">
    <property type="term" value="F:dCMP kinase activity"/>
    <property type="evidence" value="ECO:0007669"/>
    <property type="project" value="InterPro"/>
</dbReference>
<comment type="caution">
    <text evidence="11">The sequence shown here is derived from an EMBL/GenBank/DDBJ whole genome shotgun (WGS) entry which is preliminary data.</text>
</comment>
<feature type="compositionally biased region" description="Polar residues" evidence="9">
    <location>
        <begin position="1"/>
        <end position="10"/>
    </location>
</feature>
<dbReference type="Proteomes" id="UP000620075">
    <property type="component" value="Unassembled WGS sequence"/>
</dbReference>
<dbReference type="SUPFAM" id="SSF52540">
    <property type="entry name" value="P-loop containing nucleoside triphosphate hydrolases"/>
    <property type="match status" value="1"/>
</dbReference>
<evidence type="ECO:0000256" key="8">
    <source>
        <dbReference type="HAMAP-Rule" id="MF_00238"/>
    </source>
</evidence>
<dbReference type="RefSeq" id="WP_338179793.1">
    <property type="nucleotide sequence ID" value="NZ_JAEKNQ010000038.1"/>
</dbReference>
<dbReference type="CDD" id="cd02020">
    <property type="entry name" value="CMPK"/>
    <property type="match status" value="1"/>
</dbReference>
<comment type="subcellular location">
    <subcellularLocation>
        <location evidence="8">Cytoplasm</location>
    </subcellularLocation>
</comment>
<keyword evidence="4 8" id="KW-0418">Kinase</keyword>
<reference evidence="11 12" key="1">
    <citation type="submission" date="2020-10" db="EMBL/GenBank/DDBJ databases">
        <title>Ca. Dormibacterota MAGs.</title>
        <authorList>
            <person name="Montgomery K."/>
        </authorList>
    </citation>
    <scope>NUCLEOTIDE SEQUENCE [LARGE SCALE GENOMIC DNA]</scope>
    <source>
        <strain evidence="11">SC8811_S16_3</strain>
    </source>
</reference>
<organism evidence="11 12">
    <name type="scientific">Candidatus Dormiibacter inghamiae</name>
    <dbReference type="NCBI Taxonomy" id="3127013"/>
    <lineage>
        <taxon>Bacteria</taxon>
        <taxon>Bacillati</taxon>
        <taxon>Candidatus Dormiibacterota</taxon>
        <taxon>Candidatus Dormibacteria</taxon>
        <taxon>Candidatus Dormibacterales</taxon>
        <taxon>Candidatus Dormibacteraceae</taxon>
        <taxon>Candidatus Dormiibacter</taxon>
    </lineage>
</organism>
<comment type="similarity">
    <text evidence="1 8">Belongs to the cytidylate kinase family. Type 1 subfamily.</text>
</comment>
<proteinExistence type="inferred from homology"/>
<comment type="catalytic activity">
    <reaction evidence="7 8">
        <text>CMP + ATP = CDP + ADP</text>
        <dbReference type="Rhea" id="RHEA:11600"/>
        <dbReference type="ChEBI" id="CHEBI:30616"/>
        <dbReference type="ChEBI" id="CHEBI:58069"/>
        <dbReference type="ChEBI" id="CHEBI:60377"/>
        <dbReference type="ChEBI" id="CHEBI:456216"/>
        <dbReference type="EC" id="2.7.4.25"/>
    </reaction>
</comment>
<evidence type="ECO:0000256" key="6">
    <source>
        <dbReference type="ARBA" id="ARBA00047615"/>
    </source>
</evidence>
<evidence type="ECO:0000256" key="3">
    <source>
        <dbReference type="ARBA" id="ARBA00022741"/>
    </source>
</evidence>
<keyword evidence="5 8" id="KW-0067">ATP-binding</keyword>
<evidence type="ECO:0000256" key="2">
    <source>
        <dbReference type="ARBA" id="ARBA00022679"/>
    </source>
</evidence>